<keyword evidence="1" id="KW-0472">Membrane</keyword>
<keyword evidence="1" id="KW-0812">Transmembrane</keyword>
<reference evidence="2" key="1">
    <citation type="submission" date="2022-11" db="EMBL/GenBank/DDBJ databases">
        <title>Centuries of genome instability and evolution in soft-shell clam transmissible cancer (bioRxiv).</title>
        <authorList>
            <person name="Hart S.F.M."/>
            <person name="Yonemitsu M.A."/>
            <person name="Giersch R.M."/>
            <person name="Beal B.F."/>
            <person name="Arriagada G."/>
            <person name="Davis B.W."/>
            <person name="Ostrander E.A."/>
            <person name="Goff S.P."/>
            <person name="Metzger M.J."/>
        </authorList>
    </citation>
    <scope>NUCLEOTIDE SEQUENCE</scope>
    <source>
        <strain evidence="2">MELC-2E11</strain>
        <tissue evidence="2">Siphon/mantle</tissue>
    </source>
</reference>
<evidence type="ECO:0000256" key="1">
    <source>
        <dbReference type="SAM" id="Phobius"/>
    </source>
</evidence>
<name>A0ABY7FDA5_MYAAR</name>
<proteinExistence type="predicted"/>
<evidence type="ECO:0000313" key="3">
    <source>
        <dbReference type="Proteomes" id="UP001164746"/>
    </source>
</evidence>
<accession>A0ABY7FDA5</accession>
<dbReference type="Proteomes" id="UP001164746">
    <property type="component" value="Chromosome 11"/>
</dbReference>
<sequence length="400" mass="45838">MAIQQITFTQMARKTNNSKQGQSMTSFHYVTILAILSVLNVSFFFGFGFSPTTFRCSTDLVMESVSVYLDGNGAPVIERLLQDSCGKPSIGAIRELDRSVRQLISHCKNTTDKRSLPVSKEPTITVFTTFADHLHTNTEKILVHNNTIKNWAKLRPRVNLILFVNDSLWVKPSKQHGWETIELSDEGNRPPVLKEMFSKAMKRFKTPWYGYVNGDILFTSELLDNLDFFTNTRNVTADRIMLTGRRTNIDKLSLLDPTSDANLTETARMYGTLYREDAEDFFITTRVFPWEHILPVVVGRPGYDNWLVREARCNLQVDVIDLSNTLLAVHQTTMKGGNHEGHMHPLSNYNFEVFKKNQLTPNFLAGITDCIPFFTYYDFCKQIQVAKQTNFGHRCSCQFR</sequence>
<keyword evidence="3" id="KW-1185">Reference proteome</keyword>
<keyword evidence="1" id="KW-1133">Transmembrane helix</keyword>
<organism evidence="2 3">
    <name type="scientific">Mya arenaria</name>
    <name type="common">Soft-shell clam</name>
    <dbReference type="NCBI Taxonomy" id="6604"/>
    <lineage>
        <taxon>Eukaryota</taxon>
        <taxon>Metazoa</taxon>
        <taxon>Spiralia</taxon>
        <taxon>Lophotrochozoa</taxon>
        <taxon>Mollusca</taxon>
        <taxon>Bivalvia</taxon>
        <taxon>Autobranchia</taxon>
        <taxon>Heteroconchia</taxon>
        <taxon>Euheterodonta</taxon>
        <taxon>Imparidentia</taxon>
        <taxon>Neoheterodontei</taxon>
        <taxon>Myida</taxon>
        <taxon>Myoidea</taxon>
        <taxon>Myidae</taxon>
        <taxon>Mya</taxon>
    </lineage>
</organism>
<feature type="transmembrane region" description="Helical" evidence="1">
    <location>
        <begin position="27"/>
        <end position="49"/>
    </location>
</feature>
<gene>
    <name evidence="2" type="ORF">MAR_000799</name>
</gene>
<protein>
    <submittedName>
        <fullName evidence="2">Uncharacterized protein</fullName>
    </submittedName>
</protein>
<dbReference type="EMBL" id="CP111022">
    <property type="protein sequence ID" value="WAR18961.1"/>
    <property type="molecule type" value="Genomic_DNA"/>
</dbReference>
<evidence type="ECO:0000313" key="2">
    <source>
        <dbReference type="EMBL" id="WAR18961.1"/>
    </source>
</evidence>